<proteinExistence type="predicted"/>
<protein>
    <recommendedName>
        <fullName evidence="4">ATP-binding protein</fullName>
    </recommendedName>
</protein>
<organism evidence="2 3">
    <name type="scientific">Methanococcoides cohabitans</name>
    <dbReference type="NCBI Taxonomy" id="3136559"/>
    <lineage>
        <taxon>Archaea</taxon>
        <taxon>Methanobacteriati</taxon>
        <taxon>Methanobacteriota</taxon>
        <taxon>Stenosarchaea group</taxon>
        <taxon>Methanomicrobia</taxon>
        <taxon>Methanosarcinales</taxon>
        <taxon>Methanosarcinaceae</taxon>
        <taxon>Methanococcoides</taxon>
    </lineage>
</organism>
<dbReference type="Proteomes" id="UP001396646">
    <property type="component" value="Unassembled WGS sequence"/>
</dbReference>
<evidence type="ECO:0000256" key="1">
    <source>
        <dbReference type="SAM" id="Phobius"/>
    </source>
</evidence>
<sequence>MEKTTNNTISTDMEDKVQFIATTLSSVPFIGGFISASANLAIKKRQDKRLSEFLDKLNNNNVECCEYKESIPTNHHFLGRDEYFKNIKDHDSKIIVIEGIPGIGKTYFGTEIAKQHYLEKKYFGIQSTK</sequence>
<evidence type="ECO:0000313" key="2">
    <source>
        <dbReference type="EMBL" id="MEL4305407.1"/>
    </source>
</evidence>
<gene>
    <name evidence="2" type="ORF">WOA13_06135</name>
</gene>
<comment type="caution">
    <text evidence="2">The sequence shown here is derived from an EMBL/GenBank/DDBJ whole genome shotgun (WGS) entry which is preliminary data.</text>
</comment>
<keyword evidence="1" id="KW-0812">Transmembrane</keyword>
<dbReference type="Gene3D" id="3.40.50.300">
    <property type="entry name" value="P-loop containing nucleotide triphosphate hydrolases"/>
    <property type="match status" value="1"/>
</dbReference>
<dbReference type="SUPFAM" id="SSF52540">
    <property type="entry name" value="P-loop containing nucleoside triphosphate hydrolases"/>
    <property type="match status" value="1"/>
</dbReference>
<keyword evidence="1" id="KW-0472">Membrane</keyword>
<dbReference type="EMBL" id="JBCAUS010000003">
    <property type="protein sequence ID" value="MEL4305407.1"/>
    <property type="molecule type" value="Genomic_DNA"/>
</dbReference>
<reference evidence="2 3" key="1">
    <citation type="submission" date="2024-04" db="EMBL/GenBank/DDBJ databases">
        <title>Methanococcoides sp. LMO-2.</title>
        <authorList>
            <person name="Liang L."/>
        </authorList>
    </citation>
    <scope>NUCLEOTIDE SEQUENCE [LARGE SCALE GENOMIC DNA]</scope>
    <source>
        <strain evidence="2 3">LMO-2</strain>
    </source>
</reference>
<dbReference type="RefSeq" id="WP_342127069.1">
    <property type="nucleotide sequence ID" value="NZ_JBCAUS010000003.1"/>
</dbReference>
<name>A0ABU9KSX8_9EURY</name>
<accession>A0ABU9KSX8</accession>
<evidence type="ECO:0008006" key="4">
    <source>
        <dbReference type="Google" id="ProtNLM"/>
    </source>
</evidence>
<dbReference type="InterPro" id="IPR027417">
    <property type="entry name" value="P-loop_NTPase"/>
</dbReference>
<evidence type="ECO:0000313" key="3">
    <source>
        <dbReference type="Proteomes" id="UP001396646"/>
    </source>
</evidence>
<feature type="transmembrane region" description="Helical" evidence="1">
    <location>
        <begin position="20"/>
        <end position="42"/>
    </location>
</feature>
<keyword evidence="1" id="KW-1133">Transmembrane helix</keyword>
<keyword evidence="3" id="KW-1185">Reference proteome</keyword>